<feature type="transmembrane region" description="Helical" evidence="1">
    <location>
        <begin position="5"/>
        <end position="25"/>
    </location>
</feature>
<dbReference type="RefSeq" id="WP_159439503.1">
    <property type="nucleotide sequence ID" value="NZ_AP024907.1"/>
</dbReference>
<organism evidence="2 3">
    <name type="scientific">Vibrio spartinae</name>
    <dbReference type="NCBI Taxonomy" id="1918945"/>
    <lineage>
        <taxon>Bacteria</taxon>
        <taxon>Pseudomonadati</taxon>
        <taxon>Pseudomonadota</taxon>
        <taxon>Gammaproteobacteria</taxon>
        <taxon>Vibrionales</taxon>
        <taxon>Vibrionaceae</taxon>
        <taxon>Vibrio</taxon>
    </lineage>
</organism>
<keyword evidence="1" id="KW-0472">Membrane</keyword>
<evidence type="ECO:0000313" key="3">
    <source>
        <dbReference type="Proteomes" id="UP000184774"/>
    </source>
</evidence>
<dbReference type="AlphaFoldDB" id="A0A1N6MB93"/>
<protein>
    <submittedName>
        <fullName evidence="2">Uncharacterized protein</fullName>
    </submittedName>
</protein>
<proteinExistence type="predicted"/>
<dbReference type="Proteomes" id="UP000184774">
    <property type="component" value="Unassembled WGS sequence"/>
</dbReference>
<gene>
    <name evidence="2" type="ORF">VSP9026_04497</name>
</gene>
<evidence type="ECO:0000313" key="2">
    <source>
        <dbReference type="EMBL" id="SIO96691.1"/>
    </source>
</evidence>
<keyword evidence="1" id="KW-1133">Transmembrane helix</keyword>
<keyword evidence="1" id="KW-0812">Transmembrane</keyword>
<dbReference type="EMBL" id="FSSB01000040">
    <property type="protein sequence ID" value="SIO96691.1"/>
    <property type="molecule type" value="Genomic_DNA"/>
</dbReference>
<evidence type="ECO:0000256" key="1">
    <source>
        <dbReference type="SAM" id="Phobius"/>
    </source>
</evidence>
<sequence length="52" mass="5415">MPIPLIYLIPVATGVLGFGGGFWAGSGVGKLIKLSAIGGGCYLTYRLVKEMK</sequence>
<name>A0A1N6MB93_9VIBR</name>
<reference evidence="2 3" key="1">
    <citation type="submission" date="2016-12" db="EMBL/GenBank/DDBJ databases">
        <authorList>
            <person name="Song W.-J."/>
            <person name="Kurnit D.M."/>
        </authorList>
    </citation>
    <scope>NUCLEOTIDE SEQUENCE [LARGE SCALE GENOMIC DNA]</scope>
    <source>
        <strain evidence="2 3">CECT 9026</strain>
    </source>
</reference>
<accession>A0A1N6MB93</accession>